<dbReference type="RefSeq" id="WP_234802477.1">
    <property type="nucleotide sequence ID" value="NZ_CAAAIB010000001.1"/>
</dbReference>
<feature type="region of interest" description="Disordered" evidence="1">
    <location>
        <begin position="102"/>
        <end position="124"/>
    </location>
</feature>
<keyword evidence="3" id="KW-1185">Reference proteome</keyword>
<dbReference type="GO" id="GO:0003677">
    <property type="term" value="F:DNA binding"/>
    <property type="evidence" value="ECO:0007669"/>
    <property type="project" value="InterPro"/>
</dbReference>
<comment type="caution">
    <text evidence="2">The sequence shown here is derived from an EMBL/GenBank/DDBJ whole genome shotgun (WGS) entry which is preliminary data.</text>
</comment>
<sequence length="124" mass="13932">MHKVNCIEATINATNYFNHLPIPVQKVLRTVGKNIRDARRRRRIAMELMSERCGFSRLTLYRIEKGAPSVSMGGYASALFVLGMSEHLTNVADASHDIVGRELEEESLPKRIRTPHGNKGDANE</sequence>
<name>A0A0W0VVG6_9GAMM</name>
<evidence type="ECO:0000313" key="2">
    <source>
        <dbReference type="EMBL" id="KTD24240.1"/>
    </source>
</evidence>
<accession>A0A0W0VVG6</accession>
<dbReference type="STRING" id="466.Lmac_3113"/>
<evidence type="ECO:0000313" key="3">
    <source>
        <dbReference type="Proteomes" id="UP000054908"/>
    </source>
</evidence>
<protein>
    <recommendedName>
        <fullName evidence="4">HTH cro/C1-type domain-containing protein</fullName>
    </recommendedName>
</protein>
<dbReference type="InterPro" id="IPR010982">
    <property type="entry name" value="Lambda_DNA-bd_dom_sf"/>
</dbReference>
<dbReference type="PATRIC" id="fig|466.6.peg.3332"/>
<dbReference type="EMBL" id="LNYL01000051">
    <property type="protein sequence ID" value="KTD24240.1"/>
    <property type="molecule type" value="Genomic_DNA"/>
</dbReference>
<evidence type="ECO:0008006" key="4">
    <source>
        <dbReference type="Google" id="ProtNLM"/>
    </source>
</evidence>
<organism evidence="2 3">
    <name type="scientific">Legionella maceachernii</name>
    <dbReference type="NCBI Taxonomy" id="466"/>
    <lineage>
        <taxon>Bacteria</taxon>
        <taxon>Pseudomonadati</taxon>
        <taxon>Pseudomonadota</taxon>
        <taxon>Gammaproteobacteria</taxon>
        <taxon>Legionellales</taxon>
        <taxon>Legionellaceae</taxon>
        <taxon>Legionella</taxon>
    </lineage>
</organism>
<gene>
    <name evidence="2" type="ORF">Lmac_3113</name>
</gene>
<dbReference type="Gene3D" id="1.10.260.40">
    <property type="entry name" value="lambda repressor-like DNA-binding domains"/>
    <property type="match status" value="1"/>
</dbReference>
<proteinExistence type="predicted"/>
<dbReference type="AlphaFoldDB" id="A0A0W0VVG6"/>
<reference evidence="2 3" key="1">
    <citation type="submission" date="2015-11" db="EMBL/GenBank/DDBJ databases">
        <title>Genomic analysis of 38 Legionella species identifies large and diverse effector repertoires.</title>
        <authorList>
            <person name="Burstein D."/>
            <person name="Amaro F."/>
            <person name="Zusman T."/>
            <person name="Lifshitz Z."/>
            <person name="Cohen O."/>
            <person name="Gilbert J.A."/>
            <person name="Pupko T."/>
            <person name="Shuman H.A."/>
            <person name="Segal G."/>
        </authorList>
    </citation>
    <scope>NUCLEOTIDE SEQUENCE [LARGE SCALE GENOMIC DNA]</scope>
    <source>
        <strain evidence="2 3">PX-1-G2-E2</strain>
    </source>
</reference>
<dbReference type="SUPFAM" id="SSF47413">
    <property type="entry name" value="lambda repressor-like DNA-binding domains"/>
    <property type="match status" value="1"/>
</dbReference>
<dbReference type="Proteomes" id="UP000054908">
    <property type="component" value="Unassembled WGS sequence"/>
</dbReference>
<evidence type="ECO:0000256" key="1">
    <source>
        <dbReference type="SAM" id="MobiDB-lite"/>
    </source>
</evidence>